<gene>
    <name evidence="2" type="ORF">AB1Y20_006246</name>
</gene>
<feature type="region of interest" description="Disordered" evidence="1">
    <location>
        <begin position="88"/>
        <end position="113"/>
    </location>
</feature>
<keyword evidence="3" id="KW-1185">Reference proteome</keyword>
<reference evidence="2 3" key="1">
    <citation type="journal article" date="2024" name="Science">
        <title>Giant polyketide synthase enzymes in the biosynthesis of giant marine polyether toxins.</title>
        <authorList>
            <person name="Fallon T.R."/>
            <person name="Shende V.V."/>
            <person name="Wierzbicki I.H."/>
            <person name="Pendleton A.L."/>
            <person name="Watervoot N.F."/>
            <person name="Auber R.P."/>
            <person name="Gonzalez D.J."/>
            <person name="Wisecaver J.H."/>
            <person name="Moore B.S."/>
        </authorList>
    </citation>
    <scope>NUCLEOTIDE SEQUENCE [LARGE SCALE GENOMIC DNA]</scope>
    <source>
        <strain evidence="2 3">12B1</strain>
    </source>
</reference>
<accession>A0AB34J5E9</accession>
<feature type="compositionally biased region" description="Low complexity" evidence="1">
    <location>
        <begin position="159"/>
        <end position="168"/>
    </location>
</feature>
<name>A0AB34J5E9_PRYPA</name>
<evidence type="ECO:0008006" key="4">
    <source>
        <dbReference type="Google" id="ProtNLM"/>
    </source>
</evidence>
<dbReference type="EMBL" id="JBGBPQ010000014">
    <property type="protein sequence ID" value="KAL1511447.1"/>
    <property type="molecule type" value="Genomic_DNA"/>
</dbReference>
<protein>
    <recommendedName>
        <fullName evidence="4">Mediator complex subunit 10</fullName>
    </recommendedName>
</protein>
<evidence type="ECO:0000313" key="2">
    <source>
        <dbReference type="EMBL" id="KAL1511447.1"/>
    </source>
</evidence>
<comment type="caution">
    <text evidence="2">The sequence shown here is derived from an EMBL/GenBank/DDBJ whole genome shotgun (WGS) entry which is preliminary data.</text>
</comment>
<organism evidence="2 3">
    <name type="scientific">Prymnesium parvum</name>
    <name type="common">Toxic golden alga</name>
    <dbReference type="NCBI Taxonomy" id="97485"/>
    <lineage>
        <taxon>Eukaryota</taxon>
        <taxon>Haptista</taxon>
        <taxon>Haptophyta</taxon>
        <taxon>Prymnesiophyceae</taxon>
        <taxon>Prymnesiales</taxon>
        <taxon>Prymnesiaceae</taxon>
        <taxon>Prymnesium</taxon>
    </lineage>
</organism>
<proteinExistence type="predicted"/>
<dbReference type="AlphaFoldDB" id="A0AB34J5E9"/>
<evidence type="ECO:0000256" key="1">
    <source>
        <dbReference type="SAM" id="MobiDB-lite"/>
    </source>
</evidence>
<evidence type="ECO:0000313" key="3">
    <source>
        <dbReference type="Proteomes" id="UP001515480"/>
    </source>
</evidence>
<feature type="compositionally biased region" description="Basic and acidic residues" evidence="1">
    <location>
        <begin position="88"/>
        <end position="101"/>
    </location>
</feature>
<sequence>MARSEAEKLLAEVSERAGDLSSTLRGMDTRRMKDVSSMLAQFQQLASQLESLHEQASNGMLAQYLVLPHELTADMSTIPALLSTRLDKEHEEQTTRLKEEAANTATGKAPSSAEMDEYVKSYNKLLTDAQERLANLASNLDLPKAPIRRGSIPTPSPAPAAKAASVQPGVGASDGQLLLDALRNGEGLRARPGVDVKRQKLA</sequence>
<dbReference type="Proteomes" id="UP001515480">
    <property type="component" value="Unassembled WGS sequence"/>
</dbReference>
<feature type="region of interest" description="Disordered" evidence="1">
    <location>
        <begin position="144"/>
        <end position="172"/>
    </location>
</feature>